<dbReference type="InterPro" id="IPR018165">
    <property type="entry name" value="Ala-tRNA-synth_IIc_core"/>
</dbReference>
<dbReference type="Proteomes" id="UP000177777">
    <property type="component" value="Unassembled WGS sequence"/>
</dbReference>
<keyword evidence="5" id="KW-0547">Nucleotide-binding</keyword>
<dbReference type="GO" id="GO:0005524">
    <property type="term" value="F:ATP binding"/>
    <property type="evidence" value="ECO:0007669"/>
    <property type="project" value="UniProtKB-KW"/>
</dbReference>
<dbReference type="FunFam" id="3.30.980.10:FF:000004">
    <property type="entry name" value="Alanine--tRNA ligase, cytoplasmic"/>
    <property type="match status" value="1"/>
</dbReference>
<dbReference type="InterPro" id="IPR050058">
    <property type="entry name" value="Ala-tRNA_ligase"/>
</dbReference>
<dbReference type="PANTHER" id="PTHR11777:SF9">
    <property type="entry name" value="ALANINE--TRNA LIGASE, CYTOPLASMIC"/>
    <property type="match status" value="1"/>
</dbReference>
<evidence type="ECO:0000256" key="6">
    <source>
        <dbReference type="ARBA" id="ARBA00022840"/>
    </source>
</evidence>
<gene>
    <name evidence="11" type="ORF">A3D42_00925</name>
</gene>
<evidence type="ECO:0000313" key="11">
    <source>
        <dbReference type="EMBL" id="OGI77068.1"/>
    </source>
</evidence>
<reference evidence="11 12" key="1">
    <citation type="journal article" date="2016" name="Nat. Commun.">
        <title>Thousands of microbial genomes shed light on interconnected biogeochemical processes in an aquifer system.</title>
        <authorList>
            <person name="Anantharaman K."/>
            <person name="Brown C.T."/>
            <person name="Hug L.A."/>
            <person name="Sharon I."/>
            <person name="Castelle C.J."/>
            <person name="Probst A.J."/>
            <person name="Thomas B.C."/>
            <person name="Singh A."/>
            <person name="Wilkins M.J."/>
            <person name="Karaoz U."/>
            <person name="Brodie E.L."/>
            <person name="Williams K.H."/>
            <person name="Hubbard S.S."/>
            <person name="Banfield J.F."/>
        </authorList>
    </citation>
    <scope>NUCLEOTIDE SEQUENCE [LARGE SCALE GENOMIC DNA]</scope>
</reference>
<evidence type="ECO:0000256" key="3">
    <source>
        <dbReference type="ARBA" id="ARBA00022555"/>
    </source>
</evidence>
<dbReference type="InterPro" id="IPR002318">
    <property type="entry name" value="Ala-tRNA-lgiase_IIc"/>
</dbReference>
<dbReference type="GO" id="GO:0000049">
    <property type="term" value="F:tRNA binding"/>
    <property type="evidence" value="ECO:0007669"/>
    <property type="project" value="UniProtKB-KW"/>
</dbReference>
<evidence type="ECO:0000256" key="5">
    <source>
        <dbReference type="ARBA" id="ARBA00022741"/>
    </source>
</evidence>
<comment type="caution">
    <text evidence="11">The sequence shown here is derived from an EMBL/GenBank/DDBJ whole genome shotgun (WGS) entry which is preliminary data.</text>
</comment>
<dbReference type="CDD" id="cd00673">
    <property type="entry name" value="AlaRS_core"/>
    <property type="match status" value="1"/>
</dbReference>
<dbReference type="GO" id="GO:0004813">
    <property type="term" value="F:alanine-tRNA ligase activity"/>
    <property type="evidence" value="ECO:0007669"/>
    <property type="project" value="UniProtKB-EC"/>
</dbReference>
<dbReference type="AlphaFoldDB" id="A0A1F6W552"/>
<comment type="similarity">
    <text evidence="1">Belongs to the class-II aminoacyl-tRNA synthetase family.</text>
</comment>
<keyword evidence="6" id="KW-0067">ATP-binding</keyword>
<keyword evidence="4" id="KW-0436">Ligase</keyword>
<evidence type="ECO:0000313" key="12">
    <source>
        <dbReference type="Proteomes" id="UP000177777"/>
    </source>
</evidence>
<feature type="domain" description="Alanyl-transfer RNA synthetases family profile" evidence="10">
    <location>
        <begin position="1"/>
        <end position="555"/>
    </location>
</feature>
<evidence type="ECO:0000256" key="9">
    <source>
        <dbReference type="ARBA" id="ARBA00023146"/>
    </source>
</evidence>
<dbReference type="PRINTS" id="PR00980">
    <property type="entry name" value="TRNASYNTHALA"/>
</dbReference>
<evidence type="ECO:0000259" key="10">
    <source>
        <dbReference type="PROSITE" id="PS50860"/>
    </source>
</evidence>
<protein>
    <recommendedName>
        <fullName evidence="2">alanine--tRNA ligase</fullName>
        <ecNumber evidence="2">6.1.1.7</ecNumber>
    </recommendedName>
</protein>
<dbReference type="Pfam" id="PF01411">
    <property type="entry name" value="tRNA-synt_2c"/>
    <property type="match status" value="2"/>
</dbReference>
<evidence type="ECO:0000256" key="1">
    <source>
        <dbReference type="ARBA" id="ARBA00008226"/>
    </source>
</evidence>
<proteinExistence type="inferred from homology"/>
<dbReference type="PANTHER" id="PTHR11777">
    <property type="entry name" value="ALANYL-TRNA SYNTHETASE"/>
    <property type="match status" value="1"/>
</dbReference>
<dbReference type="InterPro" id="IPR012947">
    <property type="entry name" value="tRNA_SAD"/>
</dbReference>
<evidence type="ECO:0000256" key="8">
    <source>
        <dbReference type="ARBA" id="ARBA00022917"/>
    </source>
</evidence>
<dbReference type="GO" id="GO:0002161">
    <property type="term" value="F:aminoacyl-tRNA deacylase activity"/>
    <property type="evidence" value="ECO:0007669"/>
    <property type="project" value="TreeGrafter"/>
</dbReference>
<organism evidence="11 12">
    <name type="scientific">Candidatus Nomurabacteria bacterium RIFCSPHIGHO2_02_FULL_41_18</name>
    <dbReference type="NCBI Taxonomy" id="1801754"/>
    <lineage>
        <taxon>Bacteria</taxon>
        <taxon>Candidatus Nomuraibacteriota</taxon>
    </lineage>
</organism>
<sequence>MESNEVRKKFLKFFEKRGHKIIPSSSLVPENDPSVFFTTAGMQQFKPYYTGEKDAEEDFGTKNVVTVQKCVRTSDIEEVGDDTHLTFFEMLGSFSFGGYWKKEAIKYAHEFMTKELGLEIDFVSVFRDDESGIPADEESREIWKTIDPGLKIKEHKKEDNFWGPTGEEGPCGPTTEIYINGVEIWNIVFNEFYKTKEGEYKPLKTKGIDTGMGLERLLVQVQRKKNIYQTDLYNNEKNEKERIIADHVKASVFMISDGVTPSNTGRGYILRRLIRRAMVFSKNSLEDQINMVKKIYKGTYILEDRGEIAKEEEKFKQVIATGAAVVNKIVWDTLEELGKKLANIHQELGINFELSIELLQKKGIKFTEQEIIDIKKIFDENFKKHQDLSRVSSMGMFKGGLVNHNEKTIKHHTAHHLLLAGLQAVLGNGVKQRGSNITEERLRMDFLCGHKLTDDEKKKVEDWVNEKIKAGLDVTRRELPKHLAEKMGAEMEFGAKYPDTVSVYFIGPLNKEHDAVSKEFCGGPHVSNTKELGSFKILKEEAVSFGVRRIKAILR</sequence>
<dbReference type="EC" id="6.1.1.7" evidence="2"/>
<dbReference type="STRING" id="1801754.A3D42_00925"/>
<evidence type="ECO:0000256" key="7">
    <source>
        <dbReference type="ARBA" id="ARBA00022884"/>
    </source>
</evidence>
<dbReference type="SUPFAM" id="SSF55186">
    <property type="entry name" value="ThrRS/AlaRS common domain"/>
    <property type="match status" value="1"/>
</dbReference>
<dbReference type="GO" id="GO:0005737">
    <property type="term" value="C:cytoplasm"/>
    <property type="evidence" value="ECO:0007669"/>
    <property type="project" value="InterPro"/>
</dbReference>
<dbReference type="SMART" id="SM00863">
    <property type="entry name" value="tRNA_SAD"/>
    <property type="match status" value="1"/>
</dbReference>
<keyword evidence="7" id="KW-0694">RNA-binding</keyword>
<evidence type="ECO:0000256" key="4">
    <source>
        <dbReference type="ARBA" id="ARBA00022598"/>
    </source>
</evidence>
<dbReference type="InterPro" id="IPR018162">
    <property type="entry name" value="Ala-tRNA-ligase_IIc_anticod-bd"/>
</dbReference>
<keyword evidence="3" id="KW-0820">tRNA-binding</keyword>
<dbReference type="EMBL" id="MFUE01000019">
    <property type="protein sequence ID" value="OGI77068.1"/>
    <property type="molecule type" value="Genomic_DNA"/>
</dbReference>
<evidence type="ECO:0000256" key="2">
    <source>
        <dbReference type="ARBA" id="ARBA00013168"/>
    </source>
</evidence>
<dbReference type="Gene3D" id="3.30.930.10">
    <property type="entry name" value="Bira Bifunctional Protein, Domain 2"/>
    <property type="match status" value="1"/>
</dbReference>
<dbReference type="Gene3D" id="3.30.54.20">
    <property type="match status" value="1"/>
</dbReference>
<dbReference type="SUPFAM" id="SSF101353">
    <property type="entry name" value="Putative anticodon-binding domain of alanyl-tRNA synthetase (AlaRS)"/>
    <property type="match status" value="1"/>
</dbReference>
<keyword evidence="8" id="KW-0648">Protein biosynthesis</keyword>
<accession>A0A1F6W552</accession>
<dbReference type="SUPFAM" id="SSF55681">
    <property type="entry name" value="Class II aaRS and biotin synthetases"/>
    <property type="match status" value="1"/>
</dbReference>
<dbReference type="InterPro" id="IPR045864">
    <property type="entry name" value="aa-tRNA-synth_II/BPL/LPL"/>
</dbReference>
<dbReference type="Pfam" id="PF07973">
    <property type="entry name" value="tRNA_SAD"/>
    <property type="match status" value="1"/>
</dbReference>
<dbReference type="GO" id="GO:0006419">
    <property type="term" value="P:alanyl-tRNA aminoacylation"/>
    <property type="evidence" value="ECO:0007669"/>
    <property type="project" value="InterPro"/>
</dbReference>
<keyword evidence="9" id="KW-0030">Aminoacyl-tRNA synthetase</keyword>
<name>A0A1F6W552_9BACT</name>
<dbReference type="PROSITE" id="PS50860">
    <property type="entry name" value="AA_TRNA_LIGASE_II_ALA"/>
    <property type="match status" value="1"/>
</dbReference>
<dbReference type="Gene3D" id="3.30.980.10">
    <property type="entry name" value="Threonyl-trna Synthetase, Chain A, domain 2"/>
    <property type="match status" value="1"/>
</dbReference>
<dbReference type="InterPro" id="IPR018163">
    <property type="entry name" value="Thr/Ala-tRNA-synth_IIc_edit"/>
</dbReference>
<dbReference type="InterPro" id="IPR018164">
    <property type="entry name" value="Ala-tRNA-synth_IIc_N"/>
</dbReference>